<keyword evidence="3" id="KW-1185">Reference proteome</keyword>
<gene>
    <name evidence="2" type="ORF">EGW08_008420</name>
</gene>
<dbReference type="EMBL" id="RQTK01000229">
    <property type="protein sequence ID" value="RUS83808.1"/>
    <property type="molecule type" value="Genomic_DNA"/>
</dbReference>
<dbReference type="AlphaFoldDB" id="A0A3S1BLS8"/>
<feature type="region of interest" description="Disordered" evidence="1">
    <location>
        <begin position="1"/>
        <end position="22"/>
    </location>
</feature>
<name>A0A3S1BLS8_ELYCH</name>
<dbReference type="Gene3D" id="3.40.50.1240">
    <property type="entry name" value="Phosphoglycerate mutase-like"/>
    <property type="match status" value="1"/>
</dbReference>
<sequence length="508" mass="55616">MSGDRLRLREKDAGSSSHGAVTDPDCGIVVNSRDVFLILTEAPLQEEIHIHEYQKSVPIPSGGERIQDYQLEKAFIAVTPGHTSTPADIVKALEGHRSEKVRAYPELLSIKRVVRGSSSKSAFKIFEALPSGTYRTTQKSFGGKEKKQDRTEGGKVEEELSVVGVVQLIKLGEFLSSRYFEQLHSVGAPPGESENLAETTGKLVHFQTLSAFLHGLLMEKQFVATNVAKVGASYCQVAGQLGSICSAAHSALQHLHFFVKEAFRKETVLFKDSKLSGLNVAALLSEGPNDLSAKDAISHVSDRLCAERHHRRVERVRKNPIQVSNADIDLMFNISDSHVAYLSSSEAFQSFARSHSLSLLSFADQWLTCSPRAGSHSGSGGCRDKNDLKTVSIEPLSMLSLLTTLSLPTSQHILPAARLVIEVFNLKSSNNSEEISGSLGYVSEQTQHRKINKSDPAHVRNSFSEVPKMSWNVLNKKVLYLKRKGLFGSCTMGGWSLLKSLCALANLC</sequence>
<feature type="compositionally biased region" description="Basic and acidic residues" evidence="1">
    <location>
        <begin position="1"/>
        <end position="13"/>
    </location>
</feature>
<comment type="caution">
    <text evidence="2">The sequence shown here is derived from an EMBL/GenBank/DDBJ whole genome shotgun (WGS) entry which is preliminary data.</text>
</comment>
<dbReference type="Proteomes" id="UP000271974">
    <property type="component" value="Unassembled WGS sequence"/>
</dbReference>
<evidence type="ECO:0000256" key="1">
    <source>
        <dbReference type="SAM" id="MobiDB-lite"/>
    </source>
</evidence>
<evidence type="ECO:0000313" key="3">
    <source>
        <dbReference type="Proteomes" id="UP000271974"/>
    </source>
</evidence>
<accession>A0A3S1BLS8</accession>
<dbReference type="InterPro" id="IPR029033">
    <property type="entry name" value="His_PPase_superfam"/>
</dbReference>
<protein>
    <submittedName>
        <fullName evidence="2">Uncharacterized protein</fullName>
    </submittedName>
</protein>
<proteinExistence type="predicted"/>
<dbReference type="OrthoDB" id="10262962at2759"/>
<reference evidence="2 3" key="1">
    <citation type="submission" date="2019-01" db="EMBL/GenBank/DDBJ databases">
        <title>A draft genome assembly of the solar-powered sea slug Elysia chlorotica.</title>
        <authorList>
            <person name="Cai H."/>
            <person name="Li Q."/>
            <person name="Fang X."/>
            <person name="Li J."/>
            <person name="Curtis N.E."/>
            <person name="Altenburger A."/>
            <person name="Shibata T."/>
            <person name="Feng M."/>
            <person name="Maeda T."/>
            <person name="Schwartz J.A."/>
            <person name="Shigenobu S."/>
            <person name="Lundholm N."/>
            <person name="Nishiyama T."/>
            <person name="Yang H."/>
            <person name="Hasebe M."/>
            <person name="Li S."/>
            <person name="Pierce S.K."/>
            <person name="Wang J."/>
        </authorList>
    </citation>
    <scope>NUCLEOTIDE SEQUENCE [LARGE SCALE GENOMIC DNA]</scope>
    <source>
        <strain evidence="2">EC2010</strain>
        <tissue evidence="2">Whole organism of an adult</tissue>
    </source>
</reference>
<dbReference type="SUPFAM" id="SSF53254">
    <property type="entry name" value="Phosphoglycerate mutase-like"/>
    <property type="match status" value="1"/>
</dbReference>
<organism evidence="2 3">
    <name type="scientific">Elysia chlorotica</name>
    <name type="common">Eastern emerald elysia</name>
    <name type="synonym">Sea slug</name>
    <dbReference type="NCBI Taxonomy" id="188477"/>
    <lineage>
        <taxon>Eukaryota</taxon>
        <taxon>Metazoa</taxon>
        <taxon>Spiralia</taxon>
        <taxon>Lophotrochozoa</taxon>
        <taxon>Mollusca</taxon>
        <taxon>Gastropoda</taxon>
        <taxon>Heterobranchia</taxon>
        <taxon>Euthyneura</taxon>
        <taxon>Panpulmonata</taxon>
        <taxon>Sacoglossa</taxon>
        <taxon>Placobranchoidea</taxon>
        <taxon>Plakobranchidae</taxon>
        <taxon>Elysia</taxon>
    </lineage>
</organism>
<evidence type="ECO:0000313" key="2">
    <source>
        <dbReference type="EMBL" id="RUS83808.1"/>
    </source>
</evidence>